<evidence type="ECO:0000313" key="1">
    <source>
        <dbReference type="EMBL" id="NMW30745.1"/>
    </source>
</evidence>
<accession>A0A848QKN1</accession>
<reference evidence="1 2" key="1">
    <citation type="submission" date="2020-04" db="EMBL/GenBank/DDBJ databases">
        <authorList>
            <person name="Liu A."/>
        </authorList>
    </citation>
    <scope>NUCLEOTIDE SEQUENCE [LARGE SCALE GENOMIC DNA]</scope>
    <source>
        <strain evidence="1 2">RZ02</strain>
    </source>
</reference>
<gene>
    <name evidence="1" type="ORF">HKD42_01565</name>
</gene>
<proteinExistence type="predicted"/>
<sequence>MTVAIDWKVGFEIELMAPRGSTRLALAQRVSDRIQGSVSRYFQQDSEHSAVPGRPVFENLTLAFRVDDSAGNWAASFVDDLTLQADCDHGAAPLDGWYRIVGDDGRLLRLAARHCDAEEDLSKVLDPFAELFGTAPSAHEAGMIRVVDGQDMSLAIGAPLPGERERPCEIVTAPIAHNHAKQLTALLDDAKSLGFIVPVEGATHLHFDAAKLCNTHFISRFVPIVLRHGPALRQLVGVNPSCVRIGGWPDAVSALVETPEFLAMSWEDACGALAMTKLTKYCDFNLVNMVKGFADKHTLEVRILPSHMEADAIVMATALFEGLIRFALGDDDYAQLHSTARLIEAIPLTGTAREYWVKRLAHLPGPA</sequence>
<organism evidence="1 2">
    <name type="scientific">Pontixanthobacter rizhaonensis</name>
    <dbReference type="NCBI Taxonomy" id="2730337"/>
    <lineage>
        <taxon>Bacteria</taxon>
        <taxon>Pseudomonadati</taxon>
        <taxon>Pseudomonadota</taxon>
        <taxon>Alphaproteobacteria</taxon>
        <taxon>Sphingomonadales</taxon>
        <taxon>Erythrobacteraceae</taxon>
        <taxon>Pontixanthobacter</taxon>
    </lineage>
</organism>
<comment type="caution">
    <text evidence="1">The sequence shown here is derived from an EMBL/GenBank/DDBJ whole genome shotgun (WGS) entry which is preliminary data.</text>
</comment>
<dbReference type="Pfam" id="PF12224">
    <property type="entry name" value="Amidoligase_2"/>
    <property type="match status" value="1"/>
</dbReference>
<protein>
    <recommendedName>
        <fullName evidence="3">Amidoligase enzyme</fullName>
    </recommendedName>
</protein>
<evidence type="ECO:0008006" key="3">
    <source>
        <dbReference type="Google" id="ProtNLM"/>
    </source>
</evidence>
<dbReference type="AlphaFoldDB" id="A0A848QKN1"/>
<dbReference type="InterPro" id="IPR022025">
    <property type="entry name" value="Amidoligase_2"/>
</dbReference>
<name>A0A848QKN1_9SPHN</name>
<dbReference type="Proteomes" id="UP000561181">
    <property type="component" value="Unassembled WGS sequence"/>
</dbReference>
<keyword evidence="2" id="KW-1185">Reference proteome</keyword>
<evidence type="ECO:0000313" key="2">
    <source>
        <dbReference type="Proteomes" id="UP000561181"/>
    </source>
</evidence>
<dbReference type="EMBL" id="JABCRE010000002">
    <property type="protein sequence ID" value="NMW30745.1"/>
    <property type="molecule type" value="Genomic_DNA"/>
</dbReference>
<dbReference type="RefSeq" id="WP_170009661.1">
    <property type="nucleotide sequence ID" value="NZ_JABCRE010000002.1"/>
</dbReference>